<dbReference type="EMBL" id="CZBP01000025">
    <property type="protein sequence ID" value="CUQ27665.1"/>
    <property type="molecule type" value="Genomic_DNA"/>
</dbReference>
<sequence length="65" mass="7496">MGNNVKSDIVVLSKTGKVKNRYHLSEPQYGITYFGKSVKGYEFILMNKWHEDEGGIESEKIFLIK</sequence>
<organism evidence="1 2">
    <name type="scientific">Blautia obeum</name>
    <dbReference type="NCBI Taxonomy" id="40520"/>
    <lineage>
        <taxon>Bacteria</taxon>
        <taxon>Bacillati</taxon>
        <taxon>Bacillota</taxon>
        <taxon>Clostridia</taxon>
        <taxon>Lachnospirales</taxon>
        <taxon>Lachnospiraceae</taxon>
        <taxon>Blautia</taxon>
    </lineage>
</organism>
<dbReference type="Proteomes" id="UP000095762">
    <property type="component" value="Unassembled WGS sequence"/>
</dbReference>
<proteinExistence type="predicted"/>
<accession>A0A174V6J0</accession>
<name>A0A174V6J0_9FIRM</name>
<evidence type="ECO:0000313" key="2">
    <source>
        <dbReference type="Proteomes" id="UP000095762"/>
    </source>
</evidence>
<evidence type="ECO:0000313" key="1">
    <source>
        <dbReference type="EMBL" id="CUQ27665.1"/>
    </source>
</evidence>
<dbReference type="AlphaFoldDB" id="A0A174V6J0"/>
<dbReference type="RefSeq" id="WP_055060200.1">
    <property type="nucleotide sequence ID" value="NZ_CZBP01000025.1"/>
</dbReference>
<protein>
    <submittedName>
        <fullName evidence="1">Uncharacterized protein</fullName>
    </submittedName>
</protein>
<gene>
    <name evidence="1" type="ORF">ERS852569_02822</name>
</gene>
<reference evidence="1 2" key="1">
    <citation type="submission" date="2015-09" db="EMBL/GenBank/DDBJ databases">
        <authorList>
            <consortium name="Pathogen Informatics"/>
        </authorList>
    </citation>
    <scope>NUCLEOTIDE SEQUENCE [LARGE SCALE GENOMIC DNA]</scope>
    <source>
        <strain evidence="1 2">2789STDY5834957</strain>
    </source>
</reference>